<comment type="caution">
    <text evidence="3">Lacks conserved residue(s) required for the propagation of feature annotation.</text>
</comment>
<dbReference type="SUPFAM" id="SSF52172">
    <property type="entry name" value="CheY-like"/>
    <property type="match status" value="1"/>
</dbReference>
<keyword evidence="1" id="KW-0597">Phosphoprotein</keyword>
<dbReference type="InterPro" id="IPR058245">
    <property type="entry name" value="NreC/VraR/RcsB-like_REC"/>
</dbReference>
<dbReference type="InterPro" id="IPR016032">
    <property type="entry name" value="Sig_transdc_resp-reg_C-effctor"/>
</dbReference>
<feature type="domain" description="HTH luxR-type" evidence="4">
    <location>
        <begin position="147"/>
        <end position="212"/>
    </location>
</feature>
<evidence type="ECO:0000256" key="2">
    <source>
        <dbReference type="ARBA" id="ARBA00023125"/>
    </source>
</evidence>
<dbReference type="Proteomes" id="UP000249645">
    <property type="component" value="Unassembled WGS sequence"/>
</dbReference>
<evidence type="ECO:0000256" key="3">
    <source>
        <dbReference type="PROSITE-ProRule" id="PRU00169"/>
    </source>
</evidence>
<evidence type="ECO:0000313" key="6">
    <source>
        <dbReference type="EMBL" id="PZP49036.1"/>
    </source>
</evidence>
<dbReference type="PROSITE" id="PS50043">
    <property type="entry name" value="HTH_LUXR_2"/>
    <property type="match status" value="1"/>
</dbReference>
<evidence type="ECO:0000259" key="5">
    <source>
        <dbReference type="PROSITE" id="PS50110"/>
    </source>
</evidence>
<sequence>MKVNTIAVADFDHIYRSSLIGTICAKLDRKVLFCSSNGRELLEGQQQHPADILIVELYLPVITGFEAIKLLKKAHISGKILAISSTYQPEMVKPLMENGIDGYCSKDINMVNDVVTKILEGNKFFDSNYYTSWSLDTDKYLVSHKANNMQFPDLRPVDVKIMQLTCDGKSNKEIGELLNLSKRTIDTYVRDLLIKLNLNTKIELVNYAMHNGLCRLTCQNSEAGYCTCKTLFV</sequence>
<dbReference type="CDD" id="cd06170">
    <property type="entry name" value="LuxR_C_like"/>
    <property type="match status" value="1"/>
</dbReference>
<dbReference type="InterPro" id="IPR001789">
    <property type="entry name" value="Sig_transdc_resp-reg_receiver"/>
</dbReference>
<accession>A0A2W5GT85</accession>
<dbReference type="PROSITE" id="PS50110">
    <property type="entry name" value="RESPONSE_REGULATORY"/>
    <property type="match status" value="1"/>
</dbReference>
<feature type="domain" description="Response regulatory" evidence="5">
    <location>
        <begin position="5"/>
        <end position="121"/>
    </location>
</feature>
<dbReference type="InterPro" id="IPR000792">
    <property type="entry name" value="Tscrpt_reg_LuxR_C"/>
</dbReference>
<evidence type="ECO:0008006" key="8">
    <source>
        <dbReference type="Google" id="ProtNLM"/>
    </source>
</evidence>
<name>A0A2W5GT85_9SPHI</name>
<comment type="caution">
    <text evidence="6">The sequence shown here is derived from an EMBL/GenBank/DDBJ whole genome shotgun (WGS) entry which is preliminary data.</text>
</comment>
<dbReference type="PANTHER" id="PTHR45566">
    <property type="entry name" value="HTH-TYPE TRANSCRIPTIONAL REGULATOR YHJB-RELATED"/>
    <property type="match status" value="1"/>
</dbReference>
<dbReference type="SMART" id="SM00448">
    <property type="entry name" value="REC"/>
    <property type="match status" value="1"/>
</dbReference>
<dbReference type="InterPro" id="IPR051015">
    <property type="entry name" value="EvgA-like"/>
</dbReference>
<gene>
    <name evidence="6" type="ORF">DI598_08780</name>
</gene>
<dbReference type="GO" id="GO:0000160">
    <property type="term" value="P:phosphorelay signal transduction system"/>
    <property type="evidence" value="ECO:0007669"/>
    <property type="project" value="InterPro"/>
</dbReference>
<proteinExistence type="predicted"/>
<dbReference type="Gene3D" id="1.10.10.10">
    <property type="entry name" value="Winged helix-like DNA-binding domain superfamily/Winged helix DNA-binding domain"/>
    <property type="match status" value="1"/>
</dbReference>
<protein>
    <recommendedName>
        <fullName evidence="8">Two component transcriptional regulator, LuxR family</fullName>
    </recommendedName>
</protein>
<dbReference type="AlphaFoldDB" id="A0A2W5GT85"/>
<evidence type="ECO:0000313" key="7">
    <source>
        <dbReference type="Proteomes" id="UP000249645"/>
    </source>
</evidence>
<dbReference type="PRINTS" id="PR00038">
    <property type="entry name" value="HTHLUXR"/>
</dbReference>
<evidence type="ECO:0000259" key="4">
    <source>
        <dbReference type="PROSITE" id="PS50043"/>
    </source>
</evidence>
<dbReference type="Pfam" id="PF00072">
    <property type="entry name" value="Response_reg"/>
    <property type="match status" value="1"/>
</dbReference>
<dbReference type="PANTHER" id="PTHR45566:SF1">
    <property type="entry name" value="HTH-TYPE TRANSCRIPTIONAL REGULATOR YHJB-RELATED"/>
    <property type="match status" value="1"/>
</dbReference>
<dbReference type="GO" id="GO:0006355">
    <property type="term" value="P:regulation of DNA-templated transcription"/>
    <property type="evidence" value="ECO:0007669"/>
    <property type="project" value="InterPro"/>
</dbReference>
<keyword evidence="2" id="KW-0238">DNA-binding</keyword>
<dbReference type="EMBL" id="QFOI01000131">
    <property type="protein sequence ID" value="PZP49036.1"/>
    <property type="molecule type" value="Genomic_DNA"/>
</dbReference>
<dbReference type="CDD" id="cd17535">
    <property type="entry name" value="REC_NarL-like"/>
    <property type="match status" value="1"/>
</dbReference>
<reference evidence="6 7" key="1">
    <citation type="submission" date="2017-11" db="EMBL/GenBank/DDBJ databases">
        <title>Infants hospitalized years apart are colonized by the same room-sourced microbial strains.</title>
        <authorList>
            <person name="Brooks B."/>
            <person name="Olm M.R."/>
            <person name="Firek B.A."/>
            <person name="Baker R."/>
            <person name="Thomas B.C."/>
            <person name="Morowitz M.J."/>
            <person name="Banfield J.F."/>
        </authorList>
    </citation>
    <scope>NUCLEOTIDE SEQUENCE [LARGE SCALE GENOMIC DNA]</scope>
    <source>
        <strain evidence="6">S2_009_000_R2_76</strain>
    </source>
</reference>
<dbReference type="InterPro" id="IPR011006">
    <property type="entry name" value="CheY-like_superfamily"/>
</dbReference>
<evidence type="ECO:0000256" key="1">
    <source>
        <dbReference type="ARBA" id="ARBA00022553"/>
    </source>
</evidence>
<dbReference type="Gene3D" id="3.40.50.2300">
    <property type="match status" value="1"/>
</dbReference>
<organism evidence="6 7">
    <name type="scientific">Pseudopedobacter saltans</name>
    <dbReference type="NCBI Taxonomy" id="151895"/>
    <lineage>
        <taxon>Bacteria</taxon>
        <taxon>Pseudomonadati</taxon>
        <taxon>Bacteroidota</taxon>
        <taxon>Sphingobacteriia</taxon>
        <taxon>Sphingobacteriales</taxon>
        <taxon>Sphingobacteriaceae</taxon>
        <taxon>Pseudopedobacter</taxon>
    </lineage>
</organism>
<dbReference type="SUPFAM" id="SSF46894">
    <property type="entry name" value="C-terminal effector domain of the bipartite response regulators"/>
    <property type="match status" value="1"/>
</dbReference>
<dbReference type="SMART" id="SM00421">
    <property type="entry name" value="HTH_LUXR"/>
    <property type="match status" value="1"/>
</dbReference>
<dbReference type="GO" id="GO:0003677">
    <property type="term" value="F:DNA binding"/>
    <property type="evidence" value="ECO:0007669"/>
    <property type="project" value="UniProtKB-KW"/>
</dbReference>
<dbReference type="Pfam" id="PF00196">
    <property type="entry name" value="GerE"/>
    <property type="match status" value="1"/>
</dbReference>
<dbReference type="InterPro" id="IPR036388">
    <property type="entry name" value="WH-like_DNA-bd_sf"/>
</dbReference>